<comment type="caution">
    <text evidence="2">The sequence shown here is derived from an EMBL/GenBank/DDBJ whole genome shotgun (WGS) entry which is preliminary data.</text>
</comment>
<dbReference type="InterPro" id="IPR037523">
    <property type="entry name" value="VOC_core"/>
</dbReference>
<evidence type="ECO:0000313" key="3">
    <source>
        <dbReference type="Proteomes" id="UP000661607"/>
    </source>
</evidence>
<dbReference type="InterPro" id="IPR029068">
    <property type="entry name" value="Glyas_Bleomycin-R_OHBP_Dase"/>
</dbReference>
<dbReference type="PANTHER" id="PTHR33993">
    <property type="entry name" value="GLYOXALASE-RELATED"/>
    <property type="match status" value="1"/>
</dbReference>
<keyword evidence="2" id="KW-0456">Lyase</keyword>
<reference evidence="2 3" key="1">
    <citation type="submission" date="2020-10" db="EMBL/GenBank/DDBJ databases">
        <title>Sequencing the genomes of 1000 actinobacteria strains.</title>
        <authorList>
            <person name="Klenk H.-P."/>
        </authorList>
    </citation>
    <scope>NUCLEOTIDE SEQUENCE [LARGE SCALE GENOMIC DNA]</scope>
    <source>
        <strain evidence="2 3">DSM 43748</strain>
    </source>
</reference>
<dbReference type="GO" id="GO:0016829">
    <property type="term" value="F:lyase activity"/>
    <property type="evidence" value="ECO:0007669"/>
    <property type="project" value="UniProtKB-KW"/>
</dbReference>
<dbReference type="PANTHER" id="PTHR33993:SF14">
    <property type="entry name" value="GB|AAF24581.1"/>
    <property type="match status" value="1"/>
</dbReference>
<dbReference type="InterPro" id="IPR052164">
    <property type="entry name" value="Anthracycline_SecMetBiosynth"/>
</dbReference>
<gene>
    <name evidence="2" type="ORF">H4W81_003250</name>
</gene>
<sequence>MIPGRVDWFELRTPDLEAATAFFGALLGWNFKPFESFGVTVWNGADEIGMITATDSAPGGPPGTLVYAYVDDLRASVDLAARLGARVDIPPTFIDAESGAFACLTEPTGLAFGLWAGAL</sequence>
<dbReference type="Pfam" id="PF22677">
    <property type="entry name" value="Ble-like_N"/>
    <property type="match status" value="1"/>
</dbReference>
<dbReference type="PROSITE" id="PS51819">
    <property type="entry name" value="VOC"/>
    <property type="match status" value="1"/>
</dbReference>
<evidence type="ECO:0000259" key="1">
    <source>
        <dbReference type="PROSITE" id="PS51819"/>
    </source>
</evidence>
<dbReference type="Gene3D" id="3.10.180.10">
    <property type="entry name" value="2,3-Dihydroxybiphenyl 1,2-Dioxygenase, domain 1"/>
    <property type="match status" value="1"/>
</dbReference>
<protein>
    <submittedName>
        <fullName evidence="2">Enzyme related to lactoylglutathione lyase</fullName>
    </submittedName>
</protein>
<dbReference type="SUPFAM" id="SSF54593">
    <property type="entry name" value="Glyoxalase/Bleomycin resistance protein/Dihydroxybiphenyl dioxygenase"/>
    <property type="match status" value="1"/>
</dbReference>
<accession>A0ABR9KFA2</accession>
<dbReference type="Proteomes" id="UP000661607">
    <property type="component" value="Unassembled WGS sequence"/>
</dbReference>
<evidence type="ECO:0000313" key="2">
    <source>
        <dbReference type="EMBL" id="MBE1560471.1"/>
    </source>
</evidence>
<organism evidence="2 3">
    <name type="scientific">Nonomuraea africana</name>
    <dbReference type="NCBI Taxonomy" id="46171"/>
    <lineage>
        <taxon>Bacteria</taxon>
        <taxon>Bacillati</taxon>
        <taxon>Actinomycetota</taxon>
        <taxon>Actinomycetes</taxon>
        <taxon>Streptosporangiales</taxon>
        <taxon>Streptosporangiaceae</taxon>
        <taxon>Nonomuraea</taxon>
    </lineage>
</organism>
<dbReference type="EMBL" id="JADBEF010000001">
    <property type="protein sequence ID" value="MBE1560471.1"/>
    <property type="molecule type" value="Genomic_DNA"/>
</dbReference>
<feature type="domain" description="VOC" evidence="1">
    <location>
        <begin position="5"/>
        <end position="117"/>
    </location>
</feature>
<keyword evidence="3" id="KW-1185">Reference proteome</keyword>
<dbReference type="CDD" id="cd07247">
    <property type="entry name" value="SgaA_N_like"/>
    <property type="match status" value="1"/>
</dbReference>
<name>A0ABR9KFA2_9ACTN</name>
<proteinExistence type="predicted"/>
<dbReference type="RefSeq" id="WP_192775541.1">
    <property type="nucleotide sequence ID" value="NZ_BAAASY010000040.1"/>
</dbReference>
<dbReference type="InterPro" id="IPR053863">
    <property type="entry name" value="Glyoxy/Ble-like_N"/>
</dbReference>